<feature type="binding site" evidence="4">
    <location>
        <position position="142"/>
    </location>
    <ligand>
        <name>Zn(2+)</name>
        <dbReference type="ChEBI" id="CHEBI:29105"/>
    </ligand>
</feature>
<keyword evidence="2" id="KW-0808">Transferase</keyword>
<dbReference type="Pfam" id="PF02146">
    <property type="entry name" value="SIR2"/>
    <property type="match status" value="1"/>
</dbReference>
<dbReference type="InterPro" id="IPR050134">
    <property type="entry name" value="NAD-dep_sirtuin_deacylases"/>
</dbReference>
<dbReference type="PROSITE" id="PS50305">
    <property type="entry name" value="SIRTUIN"/>
    <property type="match status" value="1"/>
</dbReference>
<proteinExistence type="predicted"/>
<dbReference type="CDD" id="cd01407">
    <property type="entry name" value="SIR2-fam"/>
    <property type="match status" value="1"/>
</dbReference>
<gene>
    <name evidence="6" type="ORF">RZS28_16590</name>
</gene>
<protein>
    <recommendedName>
        <fullName evidence="1">protein acetyllysine N-acetyltransferase</fullName>
        <ecNumber evidence="1">2.3.1.286</ecNumber>
    </recommendedName>
</protein>
<organism evidence="6 7">
    <name type="scientific">Methylocapsa polymorpha</name>
    <dbReference type="NCBI Taxonomy" id="3080828"/>
    <lineage>
        <taxon>Bacteria</taxon>
        <taxon>Pseudomonadati</taxon>
        <taxon>Pseudomonadota</taxon>
        <taxon>Alphaproteobacteria</taxon>
        <taxon>Hyphomicrobiales</taxon>
        <taxon>Beijerinckiaceae</taxon>
        <taxon>Methylocapsa</taxon>
    </lineage>
</organism>
<dbReference type="PANTHER" id="PTHR11085">
    <property type="entry name" value="NAD-DEPENDENT PROTEIN DEACYLASE SIRTUIN-5, MITOCHONDRIAL-RELATED"/>
    <property type="match status" value="1"/>
</dbReference>
<feature type="binding site" evidence="4">
    <location>
        <position position="139"/>
    </location>
    <ligand>
        <name>Zn(2+)</name>
        <dbReference type="ChEBI" id="CHEBI:29105"/>
    </ligand>
</feature>
<sequence length="257" mass="27669">MEDVILILTHVDEARAALGDLIEAASRVVAFTGAGISTECGVPDFRSKDSPWMRFKPIDFDLFMSDVLMREEGWRRKFALDDIYAMAQPGRGHYALANLVASGKARAIITQNIDNLHQTSGVPEERIIELHGNGSYATCLACGLRHELADIRRDFEATGAAPACVECGGAVKSATISFGQAMPENAMRRAHAASIDCDLFLAIGSSLVVYPAASFPSLARLHKARLVIVNGEPTPLDSEADLVLRGDIGDILEPFAA</sequence>
<dbReference type="RefSeq" id="WP_407338835.1">
    <property type="nucleotide sequence ID" value="NZ_CP136862.1"/>
</dbReference>
<keyword evidence="3" id="KW-0520">NAD</keyword>
<dbReference type="Gene3D" id="2.20.28.200">
    <property type="match status" value="1"/>
</dbReference>
<evidence type="ECO:0000256" key="2">
    <source>
        <dbReference type="ARBA" id="ARBA00022679"/>
    </source>
</evidence>
<feature type="active site" description="Proton acceptor" evidence="4">
    <location>
        <position position="131"/>
    </location>
</feature>
<evidence type="ECO:0000313" key="6">
    <source>
        <dbReference type="EMBL" id="WOJ89396.1"/>
    </source>
</evidence>
<evidence type="ECO:0000256" key="1">
    <source>
        <dbReference type="ARBA" id="ARBA00012928"/>
    </source>
</evidence>
<dbReference type="InterPro" id="IPR026590">
    <property type="entry name" value="Ssirtuin_cat_dom"/>
</dbReference>
<reference evidence="6 7" key="1">
    <citation type="submission" date="2023-10" db="EMBL/GenBank/DDBJ databases">
        <title>Novel methanotroph of the genus Methylocapsa from a subarctic wetland.</title>
        <authorList>
            <person name="Belova S.E."/>
            <person name="Oshkin I.Y."/>
            <person name="Miroshnikov K."/>
            <person name="Dedysh S.N."/>
        </authorList>
    </citation>
    <scope>NUCLEOTIDE SEQUENCE [LARGE SCALE GENOMIC DNA]</scope>
    <source>
        <strain evidence="6 7">RX1</strain>
    </source>
</reference>
<keyword evidence="4" id="KW-0862">Zinc</keyword>
<evidence type="ECO:0000256" key="4">
    <source>
        <dbReference type="PROSITE-ProRule" id="PRU00236"/>
    </source>
</evidence>
<feature type="domain" description="Deacetylase sirtuin-type" evidence="5">
    <location>
        <begin position="8"/>
        <end position="257"/>
    </location>
</feature>
<dbReference type="EC" id="2.3.1.286" evidence="1"/>
<feature type="binding site" evidence="4">
    <location>
        <position position="164"/>
    </location>
    <ligand>
        <name>Zn(2+)</name>
        <dbReference type="ChEBI" id="CHEBI:29105"/>
    </ligand>
</feature>
<evidence type="ECO:0000313" key="7">
    <source>
        <dbReference type="Proteomes" id="UP001626536"/>
    </source>
</evidence>
<dbReference type="SUPFAM" id="SSF52467">
    <property type="entry name" value="DHS-like NAD/FAD-binding domain"/>
    <property type="match status" value="1"/>
</dbReference>
<dbReference type="Gene3D" id="3.40.50.1220">
    <property type="entry name" value="TPP-binding domain"/>
    <property type="match status" value="1"/>
</dbReference>
<dbReference type="PANTHER" id="PTHR11085:SF4">
    <property type="entry name" value="NAD-DEPENDENT PROTEIN DEACYLASE"/>
    <property type="match status" value="1"/>
</dbReference>
<accession>A0ABZ0HR83</accession>
<keyword evidence="4" id="KW-0479">Metal-binding</keyword>
<dbReference type="Proteomes" id="UP001626536">
    <property type="component" value="Chromosome"/>
</dbReference>
<evidence type="ECO:0000256" key="3">
    <source>
        <dbReference type="ARBA" id="ARBA00023027"/>
    </source>
</evidence>
<name>A0ABZ0HR83_9HYPH</name>
<dbReference type="InterPro" id="IPR003000">
    <property type="entry name" value="Sirtuin"/>
</dbReference>
<keyword evidence="7" id="KW-1185">Reference proteome</keyword>
<evidence type="ECO:0000259" key="5">
    <source>
        <dbReference type="PROSITE" id="PS50305"/>
    </source>
</evidence>
<dbReference type="InterPro" id="IPR029035">
    <property type="entry name" value="DHS-like_NAD/FAD-binding_dom"/>
</dbReference>
<dbReference type="EMBL" id="CP136862">
    <property type="protein sequence ID" value="WOJ89396.1"/>
    <property type="molecule type" value="Genomic_DNA"/>
</dbReference>
<feature type="binding site" evidence="4">
    <location>
        <position position="167"/>
    </location>
    <ligand>
        <name>Zn(2+)</name>
        <dbReference type="ChEBI" id="CHEBI:29105"/>
    </ligand>
</feature>